<proteinExistence type="predicted"/>
<dbReference type="InterPro" id="IPR032675">
    <property type="entry name" value="LRR_dom_sf"/>
</dbReference>
<evidence type="ECO:0000313" key="2">
    <source>
        <dbReference type="EMBL" id="KAK9868079.1"/>
    </source>
</evidence>
<comment type="caution">
    <text evidence="2">The sequence shown here is derived from an EMBL/GenBank/DDBJ whole genome shotgun (WGS) entry which is preliminary data.</text>
</comment>
<name>A0AAW1TIX0_9CHLO</name>
<evidence type="ECO:0000256" key="1">
    <source>
        <dbReference type="ARBA" id="ARBA00004430"/>
    </source>
</evidence>
<evidence type="ECO:0000313" key="3">
    <source>
        <dbReference type="Proteomes" id="UP001485043"/>
    </source>
</evidence>
<gene>
    <name evidence="2" type="ORF">WJX84_001432</name>
</gene>
<reference evidence="2 3" key="1">
    <citation type="journal article" date="2024" name="Nat. Commun.">
        <title>Phylogenomics reveals the evolutionary origins of lichenization in chlorophyte algae.</title>
        <authorList>
            <person name="Puginier C."/>
            <person name="Libourel C."/>
            <person name="Otte J."/>
            <person name="Skaloud P."/>
            <person name="Haon M."/>
            <person name="Grisel S."/>
            <person name="Petersen M."/>
            <person name="Berrin J.G."/>
            <person name="Delaux P.M."/>
            <person name="Dal Grande F."/>
            <person name="Keller J."/>
        </authorList>
    </citation>
    <scope>NUCLEOTIDE SEQUENCE [LARGE SCALE GENOMIC DNA]</scope>
    <source>
        <strain evidence="2 3">SAG 2523</strain>
    </source>
</reference>
<accession>A0AAW1TIX0</accession>
<dbReference type="SUPFAM" id="SSF52047">
    <property type="entry name" value="RNI-like"/>
    <property type="match status" value="1"/>
</dbReference>
<organism evidence="2 3">
    <name type="scientific">Apatococcus fuscideae</name>
    <dbReference type="NCBI Taxonomy" id="2026836"/>
    <lineage>
        <taxon>Eukaryota</taxon>
        <taxon>Viridiplantae</taxon>
        <taxon>Chlorophyta</taxon>
        <taxon>core chlorophytes</taxon>
        <taxon>Trebouxiophyceae</taxon>
        <taxon>Chlorellales</taxon>
        <taxon>Chlorellaceae</taxon>
        <taxon>Apatococcus</taxon>
    </lineage>
</organism>
<dbReference type="AlphaFoldDB" id="A0AAW1TIX0"/>
<keyword evidence="3" id="KW-1185">Reference proteome</keyword>
<dbReference type="Proteomes" id="UP001485043">
    <property type="component" value="Unassembled WGS sequence"/>
</dbReference>
<protein>
    <submittedName>
        <fullName evidence="2">Uncharacterized protein</fullName>
    </submittedName>
</protein>
<dbReference type="GO" id="GO:0005930">
    <property type="term" value="C:axoneme"/>
    <property type="evidence" value="ECO:0007669"/>
    <property type="project" value="UniProtKB-SubCell"/>
</dbReference>
<dbReference type="Gene3D" id="3.80.10.10">
    <property type="entry name" value="Ribonuclease Inhibitor"/>
    <property type="match status" value="1"/>
</dbReference>
<sequence>MYPDCRPSFMLAENPRTGNGQLAAIAKIPSFLEDLTLMGWKALTDSGLGALGMCSRLCSLCLIGADGVKGDGLLALAGCHHLQELKLGLCKHAGMQALVDLTNLTTLHFEHSLTICEVASP</sequence>
<dbReference type="EMBL" id="JALJOV010000046">
    <property type="protein sequence ID" value="KAK9868079.1"/>
    <property type="molecule type" value="Genomic_DNA"/>
</dbReference>
<comment type="subcellular location">
    <subcellularLocation>
        <location evidence="1">Cytoplasm</location>
        <location evidence="1">Cytoskeleton</location>
        <location evidence="1">Cilium axoneme</location>
    </subcellularLocation>
</comment>